<dbReference type="EMBL" id="GG745329">
    <property type="protein sequence ID" value="KNE55233.1"/>
    <property type="molecule type" value="Genomic_DNA"/>
</dbReference>
<evidence type="ECO:0000256" key="2">
    <source>
        <dbReference type="SAM" id="Phobius"/>
    </source>
</evidence>
<keyword evidence="4" id="KW-1185">Reference proteome</keyword>
<dbReference type="AlphaFoldDB" id="A0A0L0RXZ7"/>
<reference evidence="4" key="2">
    <citation type="submission" date="2009-11" db="EMBL/GenBank/DDBJ databases">
        <title>The Genome Sequence of Allomyces macrogynus strain ATCC 38327.</title>
        <authorList>
            <consortium name="The Broad Institute Genome Sequencing Platform"/>
            <person name="Russ C."/>
            <person name="Cuomo C."/>
            <person name="Shea T."/>
            <person name="Young S.K."/>
            <person name="Zeng Q."/>
            <person name="Koehrsen M."/>
            <person name="Haas B."/>
            <person name="Borodovsky M."/>
            <person name="Guigo R."/>
            <person name="Alvarado L."/>
            <person name="Berlin A."/>
            <person name="Borenstein D."/>
            <person name="Chen Z."/>
            <person name="Engels R."/>
            <person name="Freedman E."/>
            <person name="Gellesch M."/>
            <person name="Goldberg J."/>
            <person name="Griggs A."/>
            <person name="Gujja S."/>
            <person name="Heiman D."/>
            <person name="Hepburn T."/>
            <person name="Howarth C."/>
            <person name="Jen D."/>
            <person name="Larson L."/>
            <person name="Lewis B."/>
            <person name="Mehta T."/>
            <person name="Park D."/>
            <person name="Pearson M."/>
            <person name="Roberts A."/>
            <person name="Saif S."/>
            <person name="Shenoy N."/>
            <person name="Sisk P."/>
            <person name="Stolte C."/>
            <person name="Sykes S."/>
            <person name="Walk T."/>
            <person name="White J."/>
            <person name="Yandava C."/>
            <person name="Burger G."/>
            <person name="Gray M.W."/>
            <person name="Holland P.W.H."/>
            <person name="King N."/>
            <person name="Lang F.B.F."/>
            <person name="Roger A.J."/>
            <person name="Ruiz-Trillo I."/>
            <person name="Lander E."/>
            <person name="Nusbaum C."/>
        </authorList>
    </citation>
    <scope>NUCLEOTIDE SEQUENCE [LARGE SCALE GENOMIC DNA]</scope>
    <source>
        <strain evidence="4">ATCC 38327</strain>
    </source>
</reference>
<feature type="transmembrane region" description="Helical" evidence="2">
    <location>
        <begin position="133"/>
        <end position="152"/>
    </location>
</feature>
<gene>
    <name evidence="3" type="ORF">AMAG_01146</name>
</gene>
<reference evidence="3 4" key="1">
    <citation type="submission" date="2009-11" db="EMBL/GenBank/DDBJ databases">
        <title>Annotation of Allomyces macrogynus ATCC 38327.</title>
        <authorList>
            <consortium name="The Broad Institute Genome Sequencing Platform"/>
            <person name="Russ C."/>
            <person name="Cuomo C."/>
            <person name="Burger G."/>
            <person name="Gray M.W."/>
            <person name="Holland P.W.H."/>
            <person name="King N."/>
            <person name="Lang F.B.F."/>
            <person name="Roger A.J."/>
            <person name="Ruiz-Trillo I."/>
            <person name="Young S.K."/>
            <person name="Zeng Q."/>
            <person name="Gargeya S."/>
            <person name="Fitzgerald M."/>
            <person name="Haas B."/>
            <person name="Abouelleil A."/>
            <person name="Alvarado L."/>
            <person name="Arachchi H.M."/>
            <person name="Berlin A."/>
            <person name="Chapman S.B."/>
            <person name="Gearin G."/>
            <person name="Goldberg J."/>
            <person name="Griggs A."/>
            <person name="Gujja S."/>
            <person name="Hansen M."/>
            <person name="Heiman D."/>
            <person name="Howarth C."/>
            <person name="Larimer J."/>
            <person name="Lui A."/>
            <person name="MacDonald P.J.P."/>
            <person name="McCowen C."/>
            <person name="Montmayeur A."/>
            <person name="Murphy C."/>
            <person name="Neiman D."/>
            <person name="Pearson M."/>
            <person name="Priest M."/>
            <person name="Roberts A."/>
            <person name="Saif S."/>
            <person name="Shea T."/>
            <person name="Sisk P."/>
            <person name="Stolte C."/>
            <person name="Sykes S."/>
            <person name="Wortman J."/>
            <person name="Nusbaum C."/>
            <person name="Birren B."/>
        </authorList>
    </citation>
    <scope>NUCLEOTIDE SEQUENCE [LARGE SCALE GENOMIC DNA]</scope>
    <source>
        <strain evidence="3 4">ATCC 38327</strain>
    </source>
</reference>
<feature type="region of interest" description="Disordered" evidence="1">
    <location>
        <begin position="459"/>
        <end position="479"/>
    </location>
</feature>
<name>A0A0L0RXZ7_ALLM3</name>
<sequence>MSAVSAAAAAMAPPAPVLAMTGLPIVPARLVSSIVPSQVMVGALVLQLVKTYAHDSAPPASPTRMLARATTAAAILQLLVDFTTAWIAPALGVASRQGLAAAVVAEWLQLIVILVVCAAYHARARANRGRTPWTKYAAPVLTVAMAIITIIARGRNFKYDMLAIRGSMTATDRDAAWHMYLRTHSGMSVVAAVYLLFMEGYVTAVVFSYRERTERRRMQRLATEKRQSRRMHGHQSLSCNQTSVPHPTGSDPTSTASMPWVNPLAAPSASLQRALLLDSPIPPRTPTLASAVTTTLTRHTDWLRDQLPWSTAARWRALYAATITVLFVVQGVLQFAMFVETMQFAPFDTLAWTMVLIRMLAFREEVIADATDPMLALAAAVFDPAANVDDLAPAGGVGAGSDDVETVASSSVGGGGVAAMSSSAIDMVATRDRMLLPSAALDLEPAAPYAKAAAPAAAAVSPPSCPSPSPSPDLSSSHATMTLPPLRAASTPAFVAPDTPRALLATITAAEAAHAVHARARETAVPPGVSPFLAVGLAADQWHAERTWASVPRERAATATTTATGSRSSMVVVVDEDGGMTR</sequence>
<keyword evidence="2" id="KW-0812">Transmembrane</keyword>
<evidence type="ECO:0000256" key="1">
    <source>
        <dbReference type="SAM" id="MobiDB-lite"/>
    </source>
</evidence>
<proteinExistence type="predicted"/>
<evidence type="ECO:0000313" key="3">
    <source>
        <dbReference type="EMBL" id="KNE55233.1"/>
    </source>
</evidence>
<feature type="region of interest" description="Disordered" evidence="1">
    <location>
        <begin position="220"/>
        <end position="257"/>
    </location>
</feature>
<feature type="compositionally biased region" description="Polar residues" evidence="1">
    <location>
        <begin position="235"/>
        <end position="257"/>
    </location>
</feature>
<dbReference type="VEuPathDB" id="FungiDB:AMAG_01146"/>
<feature type="transmembrane region" description="Helical" evidence="2">
    <location>
        <begin position="99"/>
        <end position="121"/>
    </location>
</feature>
<dbReference type="OrthoDB" id="2101844at2759"/>
<protein>
    <submittedName>
        <fullName evidence="3">Uncharacterized protein</fullName>
    </submittedName>
</protein>
<feature type="transmembrane region" description="Helical" evidence="2">
    <location>
        <begin position="317"/>
        <end position="338"/>
    </location>
</feature>
<keyword evidence="2" id="KW-1133">Transmembrane helix</keyword>
<feature type="transmembrane region" description="Helical" evidence="2">
    <location>
        <begin position="65"/>
        <end position="87"/>
    </location>
</feature>
<accession>A0A0L0RXZ7</accession>
<feature type="transmembrane region" description="Helical" evidence="2">
    <location>
        <begin position="187"/>
        <end position="209"/>
    </location>
</feature>
<dbReference type="Proteomes" id="UP000054350">
    <property type="component" value="Unassembled WGS sequence"/>
</dbReference>
<evidence type="ECO:0000313" key="4">
    <source>
        <dbReference type="Proteomes" id="UP000054350"/>
    </source>
</evidence>
<keyword evidence="2" id="KW-0472">Membrane</keyword>
<organism evidence="3 4">
    <name type="scientific">Allomyces macrogynus (strain ATCC 38327)</name>
    <name type="common">Allomyces javanicus var. macrogynus</name>
    <dbReference type="NCBI Taxonomy" id="578462"/>
    <lineage>
        <taxon>Eukaryota</taxon>
        <taxon>Fungi</taxon>
        <taxon>Fungi incertae sedis</taxon>
        <taxon>Blastocladiomycota</taxon>
        <taxon>Blastocladiomycetes</taxon>
        <taxon>Blastocladiales</taxon>
        <taxon>Blastocladiaceae</taxon>
        <taxon>Allomyces</taxon>
    </lineage>
</organism>